<gene>
    <name evidence="1" type="ORF">AFUS01_LOCUS18984</name>
</gene>
<comment type="caution">
    <text evidence="1">The sequence shown here is derived from an EMBL/GenBank/DDBJ whole genome shotgun (WGS) entry which is preliminary data.</text>
</comment>
<dbReference type="Proteomes" id="UP000708208">
    <property type="component" value="Unassembled WGS sequence"/>
</dbReference>
<evidence type="ECO:0000313" key="2">
    <source>
        <dbReference type="Proteomes" id="UP000708208"/>
    </source>
</evidence>
<protein>
    <submittedName>
        <fullName evidence="1">Uncharacterized protein</fullName>
    </submittedName>
</protein>
<dbReference type="AlphaFoldDB" id="A0A8J2K630"/>
<proteinExistence type="predicted"/>
<sequence length="71" mass="8320">MLMHAAMKNEELEQAGIELTRKYSHWGRDFELRCCGTTRHFPLLRPGVNKWIESGIFVSQVFALNEIRKEV</sequence>
<name>A0A8J2K630_9HEXA</name>
<keyword evidence="2" id="KW-1185">Reference proteome</keyword>
<organism evidence="1 2">
    <name type="scientific">Allacma fusca</name>
    <dbReference type="NCBI Taxonomy" id="39272"/>
    <lineage>
        <taxon>Eukaryota</taxon>
        <taxon>Metazoa</taxon>
        <taxon>Ecdysozoa</taxon>
        <taxon>Arthropoda</taxon>
        <taxon>Hexapoda</taxon>
        <taxon>Collembola</taxon>
        <taxon>Symphypleona</taxon>
        <taxon>Sminthuridae</taxon>
        <taxon>Allacma</taxon>
    </lineage>
</organism>
<dbReference type="EMBL" id="CAJVCH010192645">
    <property type="protein sequence ID" value="CAG7730333.1"/>
    <property type="molecule type" value="Genomic_DNA"/>
</dbReference>
<evidence type="ECO:0000313" key="1">
    <source>
        <dbReference type="EMBL" id="CAG7730333.1"/>
    </source>
</evidence>
<accession>A0A8J2K630</accession>
<reference evidence="1" key="1">
    <citation type="submission" date="2021-06" db="EMBL/GenBank/DDBJ databases">
        <authorList>
            <person name="Hodson N. C."/>
            <person name="Mongue J. A."/>
            <person name="Jaron S. K."/>
        </authorList>
    </citation>
    <scope>NUCLEOTIDE SEQUENCE</scope>
</reference>